<dbReference type="Gramene" id="CDF41352">
    <property type="protein sequence ID" value="CDF41352"/>
    <property type="gene ID" value="CHC_T00007865001"/>
</dbReference>
<evidence type="ECO:0000256" key="5">
    <source>
        <dbReference type="ARBA" id="ARBA00023315"/>
    </source>
</evidence>
<keyword evidence="4" id="KW-0833">Ubl conjugation pathway</keyword>
<dbReference type="Pfam" id="PF04376">
    <property type="entry name" value="ATE_N"/>
    <property type="match status" value="1"/>
</dbReference>
<dbReference type="Proteomes" id="UP000012073">
    <property type="component" value="Unassembled WGS sequence"/>
</dbReference>
<dbReference type="InterPro" id="IPR030700">
    <property type="entry name" value="N-end_Aminoacyl_Trfase"/>
</dbReference>
<dbReference type="OrthoDB" id="74183at2759"/>
<feature type="domain" description="N-end rule aminoacyl transferase C-terminal" evidence="8">
    <location>
        <begin position="437"/>
        <end position="576"/>
    </location>
</feature>
<feature type="region of interest" description="Disordered" evidence="6">
    <location>
        <begin position="97"/>
        <end position="132"/>
    </location>
</feature>
<evidence type="ECO:0000256" key="2">
    <source>
        <dbReference type="ARBA" id="ARBA00012025"/>
    </source>
</evidence>
<dbReference type="GeneID" id="17319367"/>
<comment type="similarity">
    <text evidence="1">Belongs to the R-transferase family.</text>
</comment>
<name>R7QS88_CHOCR</name>
<sequence length="686" mass="76778">MDPSHPRSHLECIGTDRTRCGYCKKQYTSANFGAWAHNLDVRDYQDMLDAGWRRSGSYLYRPDLVTTCCPSYVIRLDATRFIPSSTQKRVLKRLRRHANHPSPLSPSSSSVSNSSALRIPDPPKTLHAPLIGPSALDGGRAKLVRLLSDATHAAIDAVLCDSKDATLFPPRALVDSVRSKVKVYPPRASSSTNKKRKRTPPSSAQPESPSLSDPDTLRLTSNVALVIASAERIAQPPTHSTEEDVQNRAQARRKGGESNPQMKATKRVQMRRQMELASCLCRHLEAALPENQHVDVTEPGFLNFFISNDEQAGESTTSMHHGVSAQKCMEVQPAKQMGLPAGLQIPIPPSEALLPQFQDPITAKTIPLSRIGSDASSDKTVGPQDVPGLMQTESSQLSDGSSEARSAGLPRTDAILQELSEGKSFTMELVPAEYRQEAYEIFQKYQMTVHHEDADQCTEETYKRFLVDSPLTRVRRASDAERLYGSYHMQYRLCGRLFAVGVVDILPKCLSSVYLFYDPEFAKLSPGTLSAVKEVEWVRRASTIFPTLRYYYMGYYIHSCSKMRYKAAFSPSEMLCEETKNWIPATDARSCLDSATGRVLRFAPEGMPPAPHAEDFRIDDETGQLTGDAIFQVNLERDGYRMLPYRLLDGMLQMQLPRQREAVLQRLRTFIRLVGKVNYKNYVHLL</sequence>
<dbReference type="EC" id="2.3.2.8" evidence="2"/>
<dbReference type="InterPro" id="IPR017137">
    <property type="entry name" value="Arg-tRNA-P_Trfase_1_euk"/>
</dbReference>
<evidence type="ECO:0000259" key="8">
    <source>
        <dbReference type="Pfam" id="PF04377"/>
    </source>
</evidence>
<organism evidence="9 10">
    <name type="scientific">Chondrus crispus</name>
    <name type="common">Carrageen Irish moss</name>
    <name type="synonym">Polymorpha crispa</name>
    <dbReference type="NCBI Taxonomy" id="2769"/>
    <lineage>
        <taxon>Eukaryota</taxon>
        <taxon>Rhodophyta</taxon>
        <taxon>Florideophyceae</taxon>
        <taxon>Rhodymeniophycidae</taxon>
        <taxon>Gigartinales</taxon>
        <taxon>Gigartinaceae</taxon>
        <taxon>Chondrus</taxon>
    </lineage>
</organism>
<dbReference type="RefSeq" id="XP_005711646.1">
    <property type="nucleotide sequence ID" value="XM_005711589.1"/>
</dbReference>
<dbReference type="STRING" id="2769.R7QS88"/>
<dbReference type="EMBL" id="HG002355">
    <property type="protein sequence ID" value="CDF41352.1"/>
    <property type="molecule type" value="Genomic_DNA"/>
</dbReference>
<dbReference type="AlphaFoldDB" id="R7QS88"/>
<dbReference type="PANTHER" id="PTHR21367:SF1">
    <property type="entry name" value="ARGINYL-TRNA--PROTEIN TRANSFERASE 1"/>
    <property type="match status" value="1"/>
</dbReference>
<feature type="compositionally biased region" description="Polar residues" evidence="6">
    <location>
        <begin position="391"/>
        <end position="404"/>
    </location>
</feature>
<reference evidence="10" key="1">
    <citation type="journal article" date="2013" name="Proc. Natl. Acad. Sci. U.S.A.">
        <title>Genome structure and metabolic features in the red seaweed Chondrus crispus shed light on evolution of the Archaeplastida.</title>
        <authorList>
            <person name="Collen J."/>
            <person name="Porcel B."/>
            <person name="Carre W."/>
            <person name="Ball S.G."/>
            <person name="Chaparro C."/>
            <person name="Tonon T."/>
            <person name="Barbeyron T."/>
            <person name="Michel G."/>
            <person name="Noel B."/>
            <person name="Valentin K."/>
            <person name="Elias M."/>
            <person name="Artiguenave F."/>
            <person name="Arun A."/>
            <person name="Aury J.M."/>
            <person name="Barbosa-Neto J.F."/>
            <person name="Bothwell J.H."/>
            <person name="Bouget F.Y."/>
            <person name="Brillet L."/>
            <person name="Cabello-Hurtado F."/>
            <person name="Capella-Gutierrez S."/>
            <person name="Charrier B."/>
            <person name="Cladiere L."/>
            <person name="Cock J.M."/>
            <person name="Coelho S.M."/>
            <person name="Colleoni C."/>
            <person name="Czjzek M."/>
            <person name="Da Silva C."/>
            <person name="Delage L."/>
            <person name="Denoeud F."/>
            <person name="Deschamps P."/>
            <person name="Dittami S.M."/>
            <person name="Gabaldon T."/>
            <person name="Gachon C.M."/>
            <person name="Groisillier A."/>
            <person name="Herve C."/>
            <person name="Jabbari K."/>
            <person name="Katinka M."/>
            <person name="Kloareg B."/>
            <person name="Kowalczyk N."/>
            <person name="Labadie K."/>
            <person name="Leblanc C."/>
            <person name="Lopez P.J."/>
            <person name="McLachlan D.H."/>
            <person name="Meslet-Cladiere L."/>
            <person name="Moustafa A."/>
            <person name="Nehr Z."/>
            <person name="Nyvall Collen P."/>
            <person name="Panaud O."/>
            <person name="Partensky F."/>
            <person name="Poulain J."/>
            <person name="Rensing S.A."/>
            <person name="Rousvoal S."/>
            <person name="Samson G."/>
            <person name="Symeonidi A."/>
            <person name="Weissenbach J."/>
            <person name="Zambounis A."/>
            <person name="Wincker P."/>
            <person name="Boyen C."/>
        </authorList>
    </citation>
    <scope>NUCLEOTIDE SEQUENCE [LARGE SCALE GENOMIC DNA]</scope>
    <source>
        <strain evidence="10">cv. Stackhouse</strain>
    </source>
</reference>
<proteinExistence type="inferred from homology"/>
<gene>
    <name evidence="9" type="ORF">CHC_T00007865001</name>
</gene>
<dbReference type="GO" id="GO:0004057">
    <property type="term" value="F:arginyl-tRNA--protein transferase activity"/>
    <property type="evidence" value="ECO:0007669"/>
    <property type="project" value="UniProtKB-EC"/>
</dbReference>
<keyword evidence="10" id="KW-1185">Reference proteome</keyword>
<keyword evidence="3" id="KW-0808">Transferase</keyword>
<dbReference type="GO" id="GO:0005737">
    <property type="term" value="C:cytoplasm"/>
    <property type="evidence" value="ECO:0007669"/>
    <property type="project" value="TreeGrafter"/>
</dbReference>
<protein>
    <recommendedName>
        <fullName evidence="2">arginyltransferase</fullName>
        <ecNumber evidence="2">2.3.2.8</ecNumber>
    </recommendedName>
</protein>
<accession>R7QS88</accession>
<dbReference type="OMA" id="HVMESSY"/>
<dbReference type="InterPro" id="IPR007472">
    <property type="entry name" value="N-end_Aminoacyl_Trfase_C"/>
</dbReference>
<feature type="compositionally biased region" description="Polar residues" evidence="6">
    <location>
        <begin position="200"/>
        <end position="216"/>
    </location>
</feature>
<evidence type="ECO:0000313" key="10">
    <source>
        <dbReference type="Proteomes" id="UP000012073"/>
    </source>
</evidence>
<evidence type="ECO:0000256" key="3">
    <source>
        <dbReference type="ARBA" id="ARBA00022679"/>
    </source>
</evidence>
<dbReference type="PANTHER" id="PTHR21367">
    <property type="entry name" value="ARGININE-TRNA-PROTEIN TRANSFERASE 1"/>
    <property type="match status" value="1"/>
</dbReference>
<feature type="region of interest" description="Disordered" evidence="6">
    <location>
        <begin position="232"/>
        <end position="265"/>
    </location>
</feature>
<dbReference type="InterPro" id="IPR016181">
    <property type="entry name" value="Acyl_CoA_acyltransferase"/>
</dbReference>
<dbReference type="Pfam" id="PF04377">
    <property type="entry name" value="ATE_C"/>
    <property type="match status" value="1"/>
</dbReference>
<dbReference type="InterPro" id="IPR007471">
    <property type="entry name" value="N-end_Aminoacyl_Trfase_N"/>
</dbReference>
<evidence type="ECO:0000256" key="6">
    <source>
        <dbReference type="SAM" id="MobiDB-lite"/>
    </source>
</evidence>
<feature type="compositionally biased region" description="Low complexity" evidence="6">
    <location>
        <begin position="101"/>
        <end position="115"/>
    </location>
</feature>
<evidence type="ECO:0000256" key="1">
    <source>
        <dbReference type="ARBA" id="ARBA00009991"/>
    </source>
</evidence>
<dbReference type="SUPFAM" id="SSF55729">
    <property type="entry name" value="Acyl-CoA N-acyltransferases (Nat)"/>
    <property type="match status" value="1"/>
</dbReference>
<feature type="region of interest" description="Disordered" evidence="6">
    <location>
        <begin position="370"/>
        <end position="408"/>
    </location>
</feature>
<feature type="domain" description="N-end aminoacyl transferase N-terminal" evidence="7">
    <location>
        <begin position="19"/>
        <end position="89"/>
    </location>
</feature>
<dbReference type="PhylomeDB" id="R7QS88"/>
<keyword evidence="5" id="KW-0012">Acyltransferase</keyword>
<dbReference type="KEGG" id="ccp:CHC_T00007865001"/>
<evidence type="ECO:0000256" key="4">
    <source>
        <dbReference type="ARBA" id="ARBA00022786"/>
    </source>
</evidence>
<evidence type="ECO:0000313" key="9">
    <source>
        <dbReference type="EMBL" id="CDF41352.1"/>
    </source>
</evidence>
<evidence type="ECO:0000259" key="7">
    <source>
        <dbReference type="Pfam" id="PF04376"/>
    </source>
</evidence>
<dbReference type="PIRSF" id="PIRSF037207">
    <property type="entry name" value="ATE1_euk"/>
    <property type="match status" value="1"/>
</dbReference>
<feature type="region of interest" description="Disordered" evidence="6">
    <location>
        <begin position="179"/>
        <end position="216"/>
    </location>
</feature>